<gene>
    <name evidence="3" type="ORF">EAI_15160</name>
</gene>
<evidence type="ECO:0000313" key="4">
    <source>
        <dbReference type="Proteomes" id="UP000008237"/>
    </source>
</evidence>
<dbReference type="Gene3D" id="1.20.5.500">
    <property type="entry name" value="Single helix bin"/>
    <property type="match status" value="1"/>
</dbReference>
<dbReference type="PhylomeDB" id="E2C711"/>
<evidence type="ECO:0000256" key="1">
    <source>
        <dbReference type="SAM" id="Coils"/>
    </source>
</evidence>
<dbReference type="SUPFAM" id="SSF64602">
    <property type="entry name" value="F1 ATPase inhibitor, IF1, C-terminal domain"/>
    <property type="match status" value="1"/>
</dbReference>
<dbReference type="OrthoDB" id="7675417at2759"/>
<reference evidence="3 4" key="1">
    <citation type="journal article" date="2010" name="Science">
        <title>Genomic comparison of the ants Camponotus floridanus and Harpegnathos saltator.</title>
        <authorList>
            <person name="Bonasio R."/>
            <person name="Zhang G."/>
            <person name="Ye C."/>
            <person name="Mutti N.S."/>
            <person name="Fang X."/>
            <person name="Qin N."/>
            <person name="Donahue G."/>
            <person name="Yang P."/>
            <person name="Li Q."/>
            <person name="Li C."/>
            <person name="Zhang P."/>
            <person name="Huang Z."/>
            <person name="Berger S.L."/>
            <person name="Reinberg D."/>
            <person name="Wang J."/>
            <person name="Liebig J."/>
        </authorList>
    </citation>
    <scope>NUCLEOTIDE SEQUENCE [LARGE SCALE GENOMIC DNA]</scope>
    <source>
        <strain evidence="3 4">R22 G/1</strain>
    </source>
</reference>
<sequence>MFRHVIENMRRSTPRHVSRRNKHSSGKSPASRDEVAYEIEYYYKQDKKLLRAVKQKTEDEVKHLQHEIQVMRNKIDEYNRNINENLRFLRSLESNQPPAKDKKN</sequence>
<dbReference type="KEGG" id="hst:105190674"/>
<organism evidence="4">
    <name type="scientific">Harpegnathos saltator</name>
    <name type="common">Jerdon's jumping ant</name>
    <dbReference type="NCBI Taxonomy" id="610380"/>
    <lineage>
        <taxon>Eukaryota</taxon>
        <taxon>Metazoa</taxon>
        <taxon>Ecdysozoa</taxon>
        <taxon>Arthropoda</taxon>
        <taxon>Hexapoda</taxon>
        <taxon>Insecta</taxon>
        <taxon>Pterygota</taxon>
        <taxon>Neoptera</taxon>
        <taxon>Endopterygota</taxon>
        <taxon>Hymenoptera</taxon>
        <taxon>Apocrita</taxon>
        <taxon>Aculeata</taxon>
        <taxon>Formicoidea</taxon>
        <taxon>Formicidae</taxon>
        <taxon>Ponerinae</taxon>
        <taxon>Ponerini</taxon>
        <taxon>Harpegnathos</taxon>
    </lineage>
</organism>
<protein>
    <submittedName>
        <fullName evidence="3">Uncharacterized protein</fullName>
    </submittedName>
</protein>
<dbReference type="AlphaFoldDB" id="E2C711"/>
<proteinExistence type="predicted"/>
<keyword evidence="4" id="KW-1185">Reference proteome</keyword>
<name>E2C711_HARSA</name>
<keyword evidence="1" id="KW-0175">Coiled coil</keyword>
<feature type="compositionally biased region" description="Basic and acidic residues" evidence="2">
    <location>
        <begin position="1"/>
        <end position="10"/>
    </location>
</feature>
<dbReference type="EMBL" id="GL453255">
    <property type="protein sequence ID" value="EFN76283.1"/>
    <property type="molecule type" value="Genomic_DNA"/>
</dbReference>
<feature type="compositionally biased region" description="Basic residues" evidence="2">
    <location>
        <begin position="12"/>
        <end position="25"/>
    </location>
</feature>
<dbReference type="InParanoid" id="E2C711"/>
<dbReference type="Proteomes" id="UP000008237">
    <property type="component" value="Unassembled WGS sequence"/>
</dbReference>
<feature type="coiled-coil region" evidence="1">
    <location>
        <begin position="47"/>
        <end position="81"/>
    </location>
</feature>
<accession>E2C711</accession>
<evidence type="ECO:0000256" key="2">
    <source>
        <dbReference type="SAM" id="MobiDB-lite"/>
    </source>
</evidence>
<feature type="region of interest" description="Disordered" evidence="2">
    <location>
        <begin position="1"/>
        <end position="32"/>
    </location>
</feature>
<evidence type="ECO:0000313" key="3">
    <source>
        <dbReference type="EMBL" id="EFN76283.1"/>
    </source>
</evidence>